<dbReference type="RefSeq" id="WP_012244566.1">
    <property type="nucleotide sequence ID" value="NC_010168.1"/>
</dbReference>
<dbReference type="EC" id="3.6.1.-" evidence="1"/>
<evidence type="ECO:0000313" key="2">
    <source>
        <dbReference type="Proteomes" id="UP000002007"/>
    </source>
</evidence>
<keyword evidence="2" id="KW-1185">Reference proteome</keyword>
<dbReference type="Proteomes" id="UP000002007">
    <property type="component" value="Chromosome"/>
</dbReference>
<evidence type="ECO:0000313" key="1">
    <source>
        <dbReference type="EMBL" id="ABY22880.1"/>
    </source>
</evidence>
<name>A9WPC3_RENSM</name>
<keyword evidence="1" id="KW-0378">Hydrolase</keyword>
<dbReference type="AlphaFoldDB" id="A9WPC3"/>
<dbReference type="EMBL" id="CP000910">
    <property type="protein sequence ID" value="ABY22880.1"/>
    <property type="molecule type" value="Genomic_DNA"/>
</dbReference>
<proteinExistence type="predicted"/>
<dbReference type="HOGENOM" id="CLU_2094857_0_0_11"/>
<gene>
    <name evidence="1" type="ordered locus">RSal33209_1142</name>
</gene>
<dbReference type="KEGG" id="rsa:RSal33209_1142"/>
<sequence length="116" mass="12499">MTSSIVDNLKNYGFSDAIAEQLNENELPARVVRVDRLFLQLVNENGITMVPYPHDGGPVATGDWLALTSDGPGELAVARILPRISQLVRKAAFDNSSDSQLLAANIDLIGIVVPID</sequence>
<protein>
    <submittedName>
        <fullName evidence="1">GTPase</fullName>
        <ecNumber evidence="1">3.6.1.-</ecNumber>
    </submittedName>
</protein>
<organism evidence="1 2">
    <name type="scientific">Renibacterium salmoninarum (strain ATCC 33209 / DSM 20767 / JCM 11484 / NBRC 15589 / NCIMB 2235)</name>
    <dbReference type="NCBI Taxonomy" id="288705"/>
    <lineage>
        <taxon>Bacteria</taxon>
        <taxon>Bacillati</taxon>
        <taxon>Actinomycetota</taxon>
        <taxon>Actinomycetes</taxon>
        <taxon>Micrococcales</taxon>
        <taxon>Micrococcaceae</taxon>
        <taxon>Renibacterium</taxon>
    </lineage>
</organism>
<accession>A9WPC3</accession>
<dbReference type="STRING" id="288705.RSal33209_1142"/>
<reference evidence="2" key="1">
    <citation type="journal article" date="2008" name="J. Bacteriol.">
        <title>Genome sequence of the fish pathogen Renibacterium salmoninarum suggests reductive evolution away from an environmental Arthrobacter ancestor.</title>
        <authorList>
            <person name="Wiens G.D."/>
            <person name="Rockey D.D."/>
            <person name="Wu Z."/>
            <person name="Chang J."/>
            <person name="Levy R."/>
            <person name="Crane S."/>
            <person name="Chen D.S."/>
            <person name="Capri G.R."/>
            <person name="Burnett J.R."/>
            <person name="Sudheesh P.S."/>
            <person name="Schipma M.J."/>
            <person name="Burd H."/>
            <person name="Bhattacharyya A."/>
            <person name="Rhodes L.D."/>
            <person name="Kaul R."/>
            <person name="Strom M.S."/>
        </authorList>
    </citation>
    <scope>NUCLEOTIDE SEQUENCE [LARGE SCALE GENOMIC DNA]</scope>
    <source>
        <strain evidence="2">ATCC 33209 / DSM 20767 / JCM 11484 / NBRC 15589 / NCIMB 2235</strain>
    </source>
</reference>
<dbReference type="GO" id="GO:0016787">
    <property type="term" value="F:hydrolase activity"/>
    <property type="evidence" value="ECO:0007669"/>
    <property type="project" value="UniProtKB-KW"/>
</dbReference>
<dbReference type="eggNOG" id="COG1162">
    <property type="taxonomic scope" value="Bacteria"/>
</dbReference>